<reference evidence="1 2" key="1">
    <citation type="submission" date="2012-06" db="EMBL/GenBank/DDBJ databases">
        <title>Finished chromosome of genome of Cylindrospermum stagnale PCC 7417.</title>
        <authorList>
            <consortium name="US DOE Joint Genome Institute"/>
            <person name="Gugger M."/>
            <person name="Coursin T."/>
            <person name="Rippka R."/>
            <person name="Tandeau De Marsac N."/>
            <person name="Huntemann M."/>
            <person name="Wei C.-L."/>
            <person name="Han J."/>
            <person name="Detter J.C."/>
            <person name="Han C."/>
            <person name="Tapia R."/>
            <person name="Chen A."/>
            <person name="Kyrpides N."/>
            <person name="Mavromatis K."/>
            <person name="Markowitz V."/>
            <person name="Szeto E."/>
            <person name="Ivanova N."/>
            <person name="Pagani I."/>
            <person name="Pati A."/>
            <person name="Goodwin L."/>
            <person name="Nordberg H.P."/>
            <person name="Cantor M.N."/>
            <person name="Hua S.X."/>
            <person name="Woyke T."/>
            <person name="Kerfeld C.A."/>
        </authorList>
    </citation>
    <scope>NUCLEOTIDE SEQUENCE [LARGE SCALE GENOMIC DNA]</scope>
    <source>
        <strain evidence="1 2">PCC 7417</strain>
    </source>
</reference>
<dbReference type="KEGG" id="csg:Cylst_3678"/>
<dbReference type="HOGENOM" id="CLU_1208146_0_0_3"/>
<dbReference type="EMBL" id="CP003642">
    <property type="protein sequence ID" value="AFZ25802.1"/>
    <property type="molecule type" value="Genomic_DNA"/>
</dbReference>
<dbReference type="AlphaFoldDB" id="K9X228"/>
<keyword evidence="2" id="KW-1185">Reference proteome</keyword>
<name>K9X228_9NOST</name>
<evidence type="ECO:0000313" key="1">
    <source>
        <dbReference type="EMBL" id="AFZ25802.1"/>
    </source>
</evidence>
<accession>K9X228</accession>
<gene>
    <name evidence="1" type="ORF">Cylst_3678</name>
</gene>
<protein>
    <submittedName>
        <fullName evidence="1">Uncharacterized protein</fullName>
    </submittedName>
</protein>
<organism evidence="1 2">
    <name type="scientific">Cylindrospermum stagnale PCC 7417</name>
    <dbReference type="NCBI Taxonomy" id="56107"/>
    <lineage>
        <taxon>Bacteria</taxon>
        <taxon>Bacillati</taxon>
        <taxon>Cyanobacteriota</taxon>
        <taxon>Cyanophyceae</taxon>
        <taxon>Nostocales</taxon>
        <taxon>Nostocaceae</taxon>
        <taxon>Cylindrospermum</taxon>
    </lineage>
</organism>
<sequence length="229" mass="25404">MKTQIFMLGFFITYTSFALPECKAQSSVNQTDIHKQSQQAMTKQTVEIKFIDIIPRKPPMTELLMDVTLHNHYDQPCWFLLPDNIPDESNYVAIGQGGVISVAVYQPVGKGRVIFGNLVGSANSQAFLLPAGAKLKIRRLPITLWGLENLDKDQLEVEVVVASQLTINGESAEAWFGTNPMSDLQADVTVDKTSRLASRSTGNFKEVPVSVVEKERFKVEVILFGDGKN</sequence>
<evidence type="ECO:0000313" key="2">
    <source>
        <dbReference type="Proteomes" id="UP000010475"/>
    </source>
</evidence>
<dbReference type="Proteomes" id="UP000010475">
    <property type="component" value="Chromosome"/>
</dbReference>
<proteinExistence type="predicted"/>
<dbReference type="RefSeq" id="WP_015209050.1">
    <property type="nucleotide sequence ID" value="NC_019757.1"/>
</dbReference>